<feature type="domain" description="Secretion system C-terminal sorting" evidence="3">
    <location>
        <begin position="242"/>
        <end position="310"/>
    </location>
</feature>
<organism evidence="4 5">
    <name type="scientific">Rasiella rasia</name>
    <dbReference type="NCBI Taxonomy" id="2744027"/>
    <lineage>
        <taxon>Bacteria</taxon>
        <taxon>Pseudomonadati</taxon>
        <taxon>Bacteroidota</taxon>
        <taxon>Flavobacteriia</taxon>
        <taxon>Flavobacteriales</taxon>
        <taxon>Flavobacteriaceae</taxon>
        <taxon>Rasiella</taxon>
    </lineage>
</organism>
<evidence type="ECO:0000259" key="3">
    <source>
        <dbReference type="Pfam" id="PF18962"/>
    </source>
</evidence>
<dbReference type="InterPro" id="IPR026444">
    <property type="entry name" value="Secre_tail"/>
</dbReference>
<feature type="chain" id="PRO_5026005025" evidence="2">
    <location>
        <begin position="20"/>
        <end position="311"/>
    </location>
</feature>
<dbReference type="KEGG" id="mgel:G5B37_13535"/>
<dbReference type="AlphaFoldDB" id="A0A6G6GPS2"/>
<evidence type="ECO:0000256" key="1">
    <source>
        <dbReference type="ARBA" id="ARBA00022729"/>
    </source>
</evidence>
<dbReference type="Proteomes" id="UP000505306">
    <property type="component" value="Chromosome"/>
</dbReference>
<keyword evidence="5" id="KW-1185">Reference proteome</keyword>
<name>A0A6G6GPS2_9FLAO</name>
<keyword evidence="1 2" id="KW-0732">Signal</keyword>
<accession>A0A6G6GPS2</accession>
<reference evidence="4 5" key="1">
    <citation type="submission" date="2020-02" db="EMBL/GenBank/DDBJ databases">
        <title>Complete genome sequence of Flavobacteriaceae bacterium.</title>
        <authorList>
            <person name="Kim S.-J."/>
            <person name="Kim Y.-S."/>
            <person name="Kim K.-H."/>
        </authorList>
    </citation>
    <scope>NUCLEOTIDE SEQUENCE [LARGE SCALE GENOMIC DNA]</scope>
    <source>
        <strain evidence="4 5">RR4-40</strain>
    </source>
</reference>
<proteinExistence type="predicted"/>
<evidence type="ECO:0000313" key="4">
    <source>
        <dbReference type="EMBL" id="QIE60549.1"/>
    </source>
</evidence>
<dbReference type="GO" id="GO:0005975">
    <property type="term" value="P:carbohydrate metabolic process"/>
    <property type="evidence" value="ECO:0007669"/>
    <property type="project" value="UniProtKB-ARBA"/>
</dbReference>
<dbReference type="Gene3D" id="2.60.120.260">
    <property type="entry name" value="Galactose-binding domain-like"/>
    <property type="match status" value="1"/>
</dbReference>
<dbReference type="Pfam" id="PF18962">
    <property type="entry name" value="Por_Secre_tail"/>
    <property type="match status" value="1"/>
</dbReference>
<sequence>MKKIYILAAFVAFAFSANAQIDFEDNFDFYNLGDLDAQSPQWRSWSGIPSSGDDAEVVDSQALSGTQSLLIPGNEASDMVLLTPLQPTDGEYTIQFWARIAAGKSAYFNMQADLTPEGTAWNQALMGGNVYFNCDGASGGVGSVAGVIDCSASNFTFAYPEDEWFKVTCVYDLDGEEWAMSINDTEQFSGAPFEFGTQLFVQLAGLNFFSASANNEMFIDDVVMGRDINLNTDEFSTANFSMFPNPVRDVLNIHSKYNVEAITVYDVLGKEVISANPGVANATIDMSKLSSGAYLVNVRINGASKTVKVVK</sequence>
<gene>
    <name evidence="4" type="ORF">G5B37_13535</name>
</gene>
<dbReference type="NCBIfam" id="TIGR04183">
    <property type="entry name" value="Por_Secre_tail"/>
    <property type="match status" value="1"/>
</dbReference>
<protein>
    <submittedName>
        <fullName evidence="4">T9SS type A sorting domain-containing protein</fullName>
    </submittedName>
</protein>
<dbReference type="GO" id="GO:0004553">
    <property type="term" value="F:hydrolase activity, hydrolyzing O-glycosyl compounds"/>
    <property type="evidence" value="ECO:0007669"/>
    <property type="project" value="UniProtKB-ARBA"/>
</dbReference>
<evidence type="ECO:0000313" key="5">
    <source>
        <dbReference type="Proteomes" id="UP000505306"/>
    </source>
</evidence>
<dbReference type="EMBL" id="CP049057">
    <property type="protein sequence ID" value="QIE60549.1"/>
    <property type="molecule type" value="Genomic_DNA"/>
</dbReference>
<dbReference type="SUPFAM" id="SSF49899">
    <property type="entry name" value="Concanavalin A-like lectins/glucanases"/>
    <property type="match status" value="1"/>
</dbReference>
<feature type="signal peptide" evidence="2">
    <location>
        <begin position="1"/>
        <end position="19"/>
    </location>
</feature>
<evidence type="ECO:0000256" key="2">
    <source>
        <dbReference type="SAM" id="SignalP"/>
    </source>
</evidence>
<dbReference type="InterPro" id="IPR013320">
    <property type="entry name" value="ConA-like_dom_sf"/>
</dbReference>
<dbReference type="RefSeq" id="WP_164680561.1">
    <property type="nucleotide sequence ID" value="NZ_CP049057.1"/>
</dbReference>